<evidence type="ECO:0000256" key="6">
    <source>
        <dbReference type="ARBA" id="ARBA00023295"/>
    </source>
</evidence>
<evidence type="ECO:0000313" key="14">
    <source>
        <dbReference type="Proteomes" id="UP001597493"/>
    </source>
</evidence>
<feature type="domain" description="Endoglucanase B carbohydrate binding" evidence="12">
    <location>
        <begin position="465"/>
        <end position="567"/>
    </location>
</feature>
<dbReference type="Pfam" id="PF00150">
    <property type="entry name" value="Cellulase"/>
    <property type="match status" value="1"/>
</dbReference>
<dbReference type="InterPro" id="IPR040946">
    <property type="entry name" value="CBM46"/>
</dbReference>
<evidence type="ECO:0000256" key="3">
    <source>
        <dbReference type="ARBA" id="ARBA00022801"/>
    </source>
</evidence>
<dbReference type="InterPro" id="IPR013783">
    <property type="entry name" value="Ig-like_fold"/>
</dbReference>
<keyword evidence="14" id="KW-1185">Reference proteome</keyword>
<keyword evidence="2 9" id="KW-0732">Signal</keyword>
<dbReference type="Proteomes" id="UP001597493">
    <property type="component" value="Unassembled WGS sequence"/>
</dbReference>
<gene>
    <name evidence="13" type="ORF">ACFSW5_19430</name>
</gene>
<dbReference type="Gene3D" id="2.60.40.10">
    <property type="entry name" value="Immunoglobulins"/>
    <property type="match status" value="2"/>
</dbReference>
<keyword evidence="4" id="KW-0136">Cellulose degradation</keyword>
<evidence type="ECO:0000256" key="7">
    <source>
        <dbReference type="ARBA" id="ARBA00023326"/>
    </source>
</evidence>
<proteinExistence type="inferred from homology"/>
<dbReference type="SUPFAM" id="SSF81296">
    <property type="entry name" value="E set domains"/>
    <property type="match status" value="1"/>
</dbReference>
<keyword evidence="3 8" id="KW-0378">Hydrolase</keyword>
<dbReference type="InterPro" id="IPR001547">
    <property type="entry name" value="Glyco_hydro_5"/>
</dbReference>
<dbReference type="SUPFAM" id="SSF51445">
    <property type="entry name" value="(Trans)glycosidases"/>
    <property type="match status" value="1"/>
</dbReference>
<evidence type="ECO:0000256" key="1">
    <source>
        <dbReference type="ARBA" id="ARBA00005641"/>
    </source>
</evidence>
<evidence type="ECO:0000256" key="8">
    <source>
        <dbReference type="RuleBase" id="RU361153"/>
    </source>
</evidence>
<evidence type="ECO:0000259" key="12">
    <source>
        <dbReference type="Pfam" id="PF18448"/>
    </source>
</evidence>
<keyword evidence="7" id="KW-0624">Polysaccharide degradation</keyword>
<dbReference type="PANTHER" id="PTHR31297:SF41">
    <property type="entry name" value="ENDOGLUCANASE, PUTATIVE (AFU_ORTHOLOGUE AFUA_5G01830)-RELATED"/>
    <property type="match status" value="1"/>
</dbReference>
<protein>
    <submittedName>
        <fullName evidence="13">Cellulase family glycosylhydrolase</fullName>
    </submittedName>
</protein>
<dbReference type="InterPro" id="IPR017853">
    <property type="entry name" value="GH"/>
</dbReference>
<name>A0ABW5R1Y5_9BACL</name>
<keyword evidence="6 8" id="KW-0326">Glycosidase</keyword>
<evidence type="ECO:0000259" key="10">
    <source>
        <dbReference type="Pfam" id="PF00150"/>
    </source>
</evidence>
<dbReference type="RefSeq" id="WP_379276692.1">
    <property type="nucleotide sequence ID" value="NZ_JBHUGT010000021.1"/>
</dbReference>
<evidence type="ECO:0000256" key="4">
    <source>
        <dbReference type="ARBA" id="ARBA00023001"/>
    </source>
</evidence>
<feature type="domain" description="Carbohydrate binding X2" evidence="11">
    <location>
        <begin position="377"/>
        <end position="461"/>
    </location>
</feature>
<feature type="chain" id="PRO_5046598047" evidence="9">
    <location>
        <begin position="28"/>
        <end position="571"/>
    </location>
</feature>
<feature type="signal peptide" evidence="9">
    <location>
        <begin position="1"/>
        <end position="27"/>
    </location>
</feature>
<organism evidence="13 14">
    <name type="scientific">Paenibacillus thailandensis</name>
    <dbReference type="NCBI Taxonomy" id="393250"/>
    <lineage>
        <taxon>Bacteria</taxon>
        <taxon>Bacillati</taxon>
        <taxon>Bacillota</taxon>
        <taxon>Bacilli</taxon>
        <taxon>Bacillales</taxon>
        <taxon>Paenibacillaceae</taxon>
        <taxon>Paenibacillus</taxon>
    </lineage>
</organism>
<dbReference type="InterPro" id="IPR016282">
    <property type="entry name" value="Glyco_hydro_5_endoGlcnase_B"/>
</dbReference>
<evidence type="ECO:0000313" key="13">
    <source>
        <dbReference type="EMBL" id="MFD2662431.1"/>
    </source>
</evidence>
<dbReference type="Pfam" id="PF18448">
    <property type="entry name" value="CBM46"/>
    <property type="match status" value="1"/>
</dbReference>
<dbReference type="InterPro" id="IPR005102">
    <property type="entry name" value="Carbo-bd_X2"/>
</dbReference>
<keyword evidence="5" id="KW-0119">Carbohydrate metabolism</keyword>
<evidence type="ECO:0000259" key="11">
    <source>
        <dbReference type="Pfam" id="PF03442"/>
    </source>
</evidence>
<comment type="similarity">
    <text evidence="1 8">Belongs to the glycosyl hydrolase 5 (cellulase A) family.</text>
</comment>
<sequence length="571" mass="64084">MLLSQKLMSLGLSVSLLFTMFVPFAGAAGQERPDLEIPKSKIQSYVEAMQPGWNLGNTFDATGEDETSWGNPRVTKELIDRIASEGYNSIRIPITWDQRMGPAPDYTIAPAFLDRIEEVVNWSLDAGLYVMINLHHDSWLWVNRMGSERDTVLARYNAAWTQIAERFKNYSDKLSFESINEPRFSDGWGGGGEEHEAMLRELNASFHSIVRASGGNNEERPLVLPTLETNAAQDKLDALVRTFDELNDPNMIATVHYYGFWPFSVNIAGYTRFNEEVKDDIEQTFDRVYETLVSKGIPVILGEYGLLGFDKNTGTIEQGEKLKFFEYLLHYVQDRGITHMLWDNGQHLDRRELQWNDPQLIGMLKASWKGRSATAETDLIYLAKGAEPQDAVIRLELNGNKLTALRHNGKTLRKGADYTVEGDTLTVKASVLAKLTEDGEYGVNAKLAADFNKGADWAFDVIVYDTPVLEDASGQTDDFAIPTAINGDRLATMEAVYADGSYAGPQNWTPFKEFAYAFSPSYDTNEIMLTQNFFNEVNDGEVRLTFHFWSGKTVQYTITKTGTAVTGSAVQ</sequence>
<evidence type="ECO:0000256" key="2">
    <source>
        <dbReference type="ARBA" id="ARBA00022729"/>
    </source>
</evidence>
<dbReference type="PIRSF" id="PIRSF001043">
    <property type="entry name" value="Endoglucanase_B"/>
    <property type="match status" value="1"/>
</dbReference>
<evidence type="ECO:0000256" key="5">
    <source>
        <dbReference type="ARBA" id="ARBA00023277"/>
    </source>
</evidence>
<accession>A0ABW5R1Y5</accession>
<dbReference type="EMBL" id="JBHUMY010000027">
    <property type="protein sequence ID" value="MFD2662431.1"/>
    <property type="molecule type" value="Genomic_DNA"/>
</dbReference>
<dbReference type="InterPro" id="IPR014756">
    <property type="entry name" value="Ig_E-set"/>
</dbReference>
<evidence type="ECO:0000256" key="9">
    <source>
        <dbReference type="SAM" id="SignalP"/>
    </source>
</evidence>
<dbReference type="InterPro" id="IPR050386">
    <property type="entry name" value="Glycosyl_hydrolase_5"/>
</dbReference>
<dbReference type="PANTHER" id="PTHR31297">
    <property type="entry name" value="GLUCAN ENDO-1,6-BETA-GLUCOSIDASE B"/>
    <property type="match status" value="1"/>
</dbReference>
<feature type="domain" description="Glycoside hydrolase family 5" evidence="10">
    <location>
        <begin position="66"/>
        <end position="347"/>
    </location>
</feature>
<reference evidence="14" key="1">
    <citation type="journal article" date="2019" name="Int. J. Syst. Evol. Microbiol.">
        <title>The Global Catalogue of Microorganisms (GCM) 10K type strain sequencing project: providing services to taxonomists for standard genome sequencing and annotation.</title>
        <authorList>
            <consortium name="The Broad Institute Genomics Platform"/>
            <consortium name="The Broad Institute Genome Sequencing Center for Infectious Disease"/>
            <person name="Wu L."/>
            <person name="Ma J."/>
        </authorList>
    </citation>
    <scope>NUCLEOTIDE SEQUENCE [LARGE SCALE GENOMIC DNA]</scope>
    <source>
        <strain evidence="14">TISTR 1827</strain>
    </source>
</reference>
<comment type="caution">
    <text evidence="13">The sequence shown here is derived from an EMBL/GenBank/DDBJ whole genome shotgun (WGS) entry which is preliminary data.</text>
</comment>
<dbReference type="Gene3D" id="3.20.20.80">
    <property type="entry name" value="Glycosidases"/>
    <property type="match status" value="1"/>
</dbReference>
<dbReference type="Pfam" id="PF03442">
    <property type="entry name" value="CBM_X2"/>
    <property type="match status" value="1"/>
</dbReference>